<dbReference type="Gene3D" id="3.30.420.10">
    <property type="entry name" value="Ribonuclease H-like superfamily/Ribonuclease H"/>
    <property type="match status" value="1"/>
</dbReference>
<dbReference type="EMBL" id="PEZG01000019">
    <property type="protein sequence ID" value="PIS15977.1"/>
    <property type="molecule type" value="Genomic_DNA"/>
</dbReference>
<dbReference type="SUPFAM" id="SSF46689">
    <property type="entry name" value="Homeodomain-like"/>
    <property type="match status" value="1"/>
</dbReference>
<dbReference type="Pfam" id="PF02954">
    <property type="entry name" value="HTH_8"/>
    <property type="match status" value="1"/>
</dbReference>
<proteinExistence type="predicted"/>
<feature type="domain" description="Integrase catalytic" evidence="1">
    <location>
        <begin position="134"/>
        <end position="328"/>
    </location>
</feature>
<dbReference type="PROSITE" id="PS50994">
    <property type="entry name" value="INTEGRASE"/>
    <property type="match status" value="1"/>
</dbReference>
<comment type="caution">
    <text evidence="2">The sequence shown here is derived from an EMBL/GenBank/DDBJ whole genome shotgun (WGS) entry which is preliminary data.</text>
</comment>
<gene>
    <name evidence="2" type="ORF">COT62_00750</name>
</gene>
<dbReference type="Proteomes" id="UP000231198">
    <property type="component" value="Unassembled WGS sequence"/>
</dbReference>
<dbReference type="AlphaFoldDB" id="A0A2H0WTN1"/>
<name>A0A2H0WTN1_9BACT</name>
<accession>A0A2H0WTN1</accession>
<protein>
    <recommendedName>
        <fullName evidence="1">Integrase catalytic domain-containing protein</fullName>
    </recommendedName>
</protein>
<dbReference type="PANTHER" id="PTHR46889">
    <property type="entry name" value="TRANSPOSASE INSF FOR INSERTION SEQUENCE IS3B-RELATED"/>
    <property type="match status" value="1"/>
</dbReference>
<dbReference type="GO" id="GO:0015074">
    <property type="term" value="P:DNA integration"/>
    <property type="evidence" value="ECO:0007669"/>
    <property type="project" value="InterPro"/>
</dbReference>
<reference evidence="3" key="1">
    <citation type="submission" date="2017-09" db="EMBL/GenBank/DDBJ databases">
        <title>Depth-based differentiation of microbial function through sediment-hosted aquifers and enrichment of novel symbionts in the deep terrestrial subsurface.</title>
        <authorList>
            <person name="Probst A.J."/>
            <person name="Ladd B."/>
            <person name="Jarett J.K."/>
            <person name="Geller-Mcgrath D.E."/>
            <person name="Sieber C.M.K."/>
            <person name="Emerson J.B."/>
            <person name="Anantharaman K."/>
            <person name="Thomas B.C."/>
            <person name="Malmstrom R."/>
            <person name="Stieglmeier M."/>
            <person name="Klingl A."/>
            <person name="Woyke T."/>
            <person name="Ryan C.M."/>
            <person name="Banfield J.F."/>
        </authorList>
    </citation>
    <scope>NUCLEOTIDE SEQUENCE [LARGE SCALE GENOMIC DNA]</scope>
</reference>
<dbReference type="InterPro" id="IPR009057">
    <property type="entry name" value="Homeodomain-like_sf"/>
</dbReference>
<dbReference type="InterPro" id="IPR012337">
    <property type="entry name" value="RNaseH-like_sf"/>
</dbReference>
<organism evidence="2 3">
    <name type="scientific">Candidatus Roizmanbacteria bacterium CG09_land_8_20_14_0_10_41_9</name>
    <dbReference type="NCBI Taxonomy" id="1974850"/>
    <lineage>
        <taxon>Bacteria</taxon>
        <taxon>Candidatus Roizmaniibacteriota</taxon>
    </lineage>
</organism>
<dbReference type="InterPro" id="IPR036397">
    <property type="entry name" value="RNaseH_sf"/>
</dbReference>
<dbReference type="Gene3D" id="1.10.10.60">
    <property type="entry name" value="Homeodomain-like"/>
    <property type="match status" value="1"/>
</dbReference>
<dbReference type="SUPFAM" id="SSF53098">
    <property type="entry name" value="Ribonuclease H-like"/>
    <property type="match status" value="1"/>
</dbReference>
<dbReference type="InterPro" id="IPR050900">
    <property type="entry name" value="Transposase_IS3/IS150/IS904"/>
</dbReference>
<feature type="non-terminal residue" evidence="2">
    <location>
        <position position="362"/>
    </location>
</feature>
<dbReference type="GO" id="GO:0043565">
    <property type="term" value="F:sequence-specific DNA binding"/>
    <property type="evidence" value="ECO:0007669"/>
    <property type="project" value="InterPro"/>
</dbReference>
<evidence type="ECO:0000313" key="2">
    <source>
        <dbReference type="EMBL" id="PIS15977.1"/>
    </source>
</evidence>
<evidence type="ECO:0000313" key="3">
    <source>
        <dbReference type="Proteomes" id="UP000231198"/>
    </source>
</evidence>
<dbReference type="InterPro" id="IPR002197">
    <property type="entry name" value="HTH_Fis"/>
</dbReference>
<dbReference type="PANTHER" id="PTHR46889:SF4">
    <property type="entry name" value="TRANSPOSASE INSO FOR INSERTION SEQUENCE ELEMENT IS911B-RELATED"/>
    <property type="match status" value="1"/>
</dbReference>
<dbReference type="InterPro" id="IPR001584">
    <property type="entry name" value="Integrase_cat-core"/>
</dbReference>
<dbReference type="Pfam" id="PF13683">
    <property type="entry name" value="rve_3"/>
    <property type="match status" value="1"/>
</dbReference>
<evidence type="ECO:0000259" key="1">
    <source>
        <dbReference type="PROSITE" id="PS50994"/>
    </source>
</evidence>
<sequence length="362" mass="42388">MTTGIHLEYNELRQISPKAARQAILQILKSNNGNVSETARLLHTTRSTIYKALAKQKRKSLDDLSTAPHTVKNKTNEDIESKVLLLKEKTNYGPLRLKEELQEQYGITLSHHTIRNIVRRNKKTKTKIRKRYKRSARPFVDWYTAKAFEVVQVDLKHIIDQKALSSSQITHILRHDLPLYQWGAVDVNSRFKLIAFSKEKSWTNGLTWFLWVTSWLRSHGVTVRIVYTVDHGIEFGGDCWYKIVELRKLLKGFGCFIIQNRKKHPEENAHLERSHKTDDDEFYIPRIHTITTYDQFYKEAFNYLYYYNCVRKHSSLGRIPPFSYLQKTTTAIDDTIKYVPPIFLDEVSAKLGTWSGYHVLAQ</sequence>